<comment type="caution">
    <text evidence="1">The sequence shown here is derived from an EMBL/GenBank/DDBJ whole genome shotgun (WGS) entry which is preliminary data.</text>
</comment>
<accession>A0A9D4E8A1</accession>
<evidence type="ECO:0000313" key="1">
    <source>
        <dbReference type="EMBL" id="KAH3774280.1"/>
    </source>
</evidence>
<protein>
    <submittedName>
        <fullName evidence="1">Uncharacterized protein</fullName>
    </submittedName>
</protein>
<dbReference type="EMBL" id="JAIWYP010000009">
    <property type="protein sequence ID" value="KAH3774280.1"/>
    <property type="molecule type" value="Genomic_DNA"/>
</dbReference>
<keyword evidence="2" id="KW-1185">Reference proteome</keyword>
<dbReference type="AlphaFoldDB" id="A0A9D4E8A1"/>
<reference evidence="1" key="2">
    <citation type="submission" date="2020-11" db="EMBL/GenBank/DDBJ databases">
        <authorList>
            <person name="McCartney M.A."/>
            <person name="Auch B."/>
            <person name="Kono T."/>
            <person name="Mallez S."/>
            <person name="Becker A."/>
            <person name="Gohl D.M."/>
            <person name="Silverstein K.A.T."/>
            <person name="Koren S."/>
            <person name="Bechman K.B."/>
            <person name="Herman A."/>
            <person name="Abrahante J.E."/>
            <person name="Garbe J."/>
        </authorList>
    </citation>
    <scope>NUCLEOTIDE SEQUENCE</scope>
    <source>
        <strain evidence="1">Duluth1</strain>
        <tissue evidence="1">Whole animal</tissue>
    </source>
</reference>
<organism evidence="1 2">
    <name type="scientific">Dreissena polymorpha</name>
    <name type="common">Zebra mussel</name>
    <name type="synonym">Mytilus polymorpha</name>
    <dbReference type="NCBI Taxonomy" id="45954"/>
    <lineage>
        <taxon>Eukaryota</taxon>
        <taxon>Metazoa</taxon>
        <taxon>Spiralia</taxon>
        <taxon>Lophotrochozoa</taxon>
        <taxon>Mollusca</taxon>
        <taxon>Bivalvia</taxon>
        <taxon>Autobranchia</taxon>
        <taxon>Heteroconchia</taxon>
        <taxon>Euheterodonta</taxon>
        <taxon>Imparidentia</taxon>
        <taxon>Neoheterodontei</taxon>
        <taxon>Myida</taxon>
        <taxon>Dreissenoidea</taxon>
        <taxon>Dreissenidae</taxon>
        <taxon>Dreissena</taxon>
    </lineage>
</organism>
<proteinExistence type="predicted"/>
<evidence type="ECO:0000313" key="2">
    <source>
        <dbReference type="Proteomes" id="UP000828390"/>
    </source>
</evidence>
<reference evidence="1" key="1">
    <citation type="journal article" date="2019" name="bioRxiv">
        <title>The Genome of the Zebra Mussel, Dreissena polymorpha: A Resource for Invasive Species Research.</title>
        <authorList>
            <person name="McCartney M.A."/>
            <person name="Auch B."/>
            <person name="Kono T."/>
            <person name="Mallez S."/>
            <person name="Zhang Y."/>
            <person name="Obille A."/>
            <person name="Becker A."/>
            <person name="Abrahante J.E."/>
            <person name="Garbe J."/>
            <person name="Badalamenti J.P."/>
            <person name="Herman A."/>
            <person name="Mangelson H."/>
            <person name="Liachko I."/>
            <person name="Sullivan S."/>
            <person name="Sone E.D."/>
            <person name="Koren S."/>
            <person name="Silverstein K.A.T."/>
            <person name="Beckman K.B."/>
            <person name="Gohl D.M."/>
        </authorList>
    </citation>
    <scope>NUCLEOTIDE SEQUENCE</scope>
    <source>
        <strain evidence="1">Duluth1</strain>
        <tissue evidence="1">Whole animal</tissue>
    </source>
</reference>
<dbReference type="Proteomes" id="UP000828390">
    <property type="component" value="Unassembled WGS sequence"/>
</dbReference>
<sequence>MNIKSLDDRCKAFRTKDKESFSQTLSLLLQLDKLSIDVEYDNPDLWQSLHGLNIKSLSLSCPSEVKHTESLSQSLSSLTQLERLSIEVWYDFPGLWEALHGLSIKNLSMRLLEVKNQNESLSRAL</sequence>
<gene>
    <name evidence="1" type="ORF">DPMN_175658</name>
</gene>
<name>A0A9D4E8A1_DREPO</name>